<dbReference type="Pfam" id="PF04003">
    <property type="entry name" value="Utp12"/>
    <property type="match status" value="1"/>
</dbReference>
<feature type="region of interest" description="Disordered" evidence="4">
    <location>
        <begin position="589"/>
        <end position="642"/>
    </location>
</feature>
<dbReference type="OrthoDB" id="30195at2759"/>
<protein>
    <recommendedName>
        <fullName evidence="5">Small-subunit processome Utp12 domain-containing protein</fullName>
    </recommendedName>
</protein>
<dbReference type="EMBL" id="LR746267">
    <property type="protein sequence ID" value="CAA7395153.1"/>
    <property type="molecule type" value="Genomic_DNA"/>
</dbReference>
<keyword evidence="2" id="KW-0539">Nucleus</keyword>
<dbReference type="Pfam" id="PF00400">
    <property type="entry name" value="WD40"/>
    <property type="match status" value="4"/>
</dbReference>
<keyword evidence="7" id="KW-1185">Reference proteome</keyword>
<dbReference type="PANTHER" id="PTHR45290:SF1">
    <property type="entry name" value="OS03G0300300 PROTEIN"/>
    <property type="match status" value="1"/>
</dbReference>
<evidence type="ECO:0000256" key="1">
    <source>
        <dbReference type="ARBA" id="ARBA00004604"/>
    </source>
</evidence>
<evidence type="ECO:0000313" key="6">
    <source>
        <dbReference type="EMBL" id="CAA7395153.1"/>
    </source>
</evidence>
<dbReference type="AlphaFoldDB" id="A0A7I8KBV9"/>
<dbReference type="InterPro" id="IPR011047">
    <property type="entry name" value="Quinoprotein_ADH-like_sf"/>
</dbReference>
<dbReference type="PROSITE" id="PS50082">
    <property type="entry name" value="WD_REPEATS_2"/>
    <property type="match status" value="1"/>
</dbReference>
<keyword evidence="3" id="KW-0853">WD repeat</keyword>
<dbReference type="SMART" id="SM00320">
    <property type="entry name" value="WD40"/>
    <property type="match status" value="4"/>
</dbReference>
<accession>A0A7I8KBV9</accession>
<evidence type="ECO:0000256" key="2">
    <source>
        <dbReference type="ARBA" id="ARBA00023242"/>
    </source>
</evidence>
<dbReference type="SUPFAM" id="SSF50998">
    <property type="entry name" value="Quinoprotein alcohol dehydrogenase-like"/>
    <property type="match status" value="1"/>
</dbReference>
<evidence type="ECO:0000313" key="7">
    <source>
        <dbReference type="Proteomes" id="UP000663760"/>
    </source>
</evidence>
<feature type="domain" description="Small-subunit processome Utp12" evidence="5">
    <location>
        <begin position="496"/>
        <end position="585"/>
    </location>
</feature>
<comment type="subcellular location">
    <subcellularLocation>
        <location evidence="1">Nucleus</location>
        <location evidence="1">Nucleolus</location>
    </subcellularLocation>
</comment>
<feature type="compositionally biased region" description="Acidic residues" evidence="4">
    <location>
        <begin position="628"/>
        <end position="642"/>
    </location>
</feature>
<dbReference type="InterPro" id="IPR007148">
    <property type="entry name" value="SSU_processome_Utp12"/>
</dbReference>
<feature type="repeat" description="WD" evidence="3">
    <location>
        <begin position="12"/>
        <end position="33"/>
    </location>
</feature>
<dbReference type="InterPro" id="IPR001680">
    <property type="entry name" value="WD40_rpt"/>
</dbReference>
<name>A0A7I8KBV9_SPIIN</name>
<dbReference type="InterPro" id="IPR015943">
    <property type="entry name" value="WD40/YVTN_repeat-like_dom_sf"/>
</dbReference>
<evidence type="ECO:0000256" key="3">
    <source>
        <dbReference type="PROSITE-ProRule" id="PRU00221"/>
    </source>
</evidence>
<evidence type="ECO:0000256" key="4">
    <source>
        <dbReference type="SAM" id="MobiDB-lite"/>
    </source>
</evidence>
<proteinExistence type="predicted"/>
<reference evidence="6" key="1">
    <citation type="submission" date="2020-02" db="EMBL/GenBank/DDBJ databases">
        <authorList>
            <person name="Scholz U."/>
            <person name="Mascher M."/>
            <person name="Fiebig A."/>
        </authorList>
    </citation>
    <scope>NUCLEOTIDE SEQUENCE</scope>
</reference>
<dbReference type="Proteomes" id="UP000663760">
    <property type="component" value="Chromosome 4"/>
</dbReference>
<evidence type="ECO:0000259" key="5">
    <source>
        <dbReference type="Pfam" id="PF04003"/>
    </source>
</evidence>
<dbReference type="PANTHER" id="PTHR45290">
    <property type="entry name" value="OS03G0300300 PROTEIN"/>
    <property type="match status" value="1"/>
</dbReference>
<dbReference type="Gene3D" id="2.130.10.10">
    <property type="entry name" value="YVTN repeat-like/Quinoprotein amine dehydrogenase"/>
    <property type="match status" value="1"/>
</dbReference>
<sequence length="642" mass="69826">MASPNIKDLLTAFSPRSEFFAISSGDGRIKIWDTLKGHLQTEFSNILSTDTTAGLQPKLNERGHLSLDYKCMQWVQLANKKKRKSGNLLLVLGTGTGDALALDISSGTLKWKVTNCHPGGVSSVSFSKHGYVYTGGVDGIVCQIDSSSGNILGKFKASTKAVSSLSVSADGRLLATAASQLKVFNCSDNKKIQKFSGHPVGVRCMIFSEDGKYILSSGVGERFVALWKIDGRKKQSAACVLSMEHPSVFLTSKVIEADNKDEAGFCVLTLSEIGLCYFWHGKTPEDLKNSRPAKISLSIERSIPKNHHDICSAIYSAKLQGIASPASVIVLFAYGSVVKPLFEKLSLEAGTDINLTTRLDGVLLPIGHSYSSQKVQMMKIDATSLDRANAEDATMPIAKLYDSHNKKRKNLKTDPPEFSEHAMDHLAVDIKDEARHKVSTESLEDDSVTLCLEDRLKSAGILCDGDVLSSYKPKIMSSLTPAASNEPHILVGMDLPAKKVKSIILSMSPTDALNFLDALMIMWKTRSVSENLVLPWISCILVNHGHFIVSRVSSVHMLSTLHKMSASKSAAVRSLLQLSGRLQLFTTQAGGNTNQEPVLDTADESEVEDDGVDDVIYGEEDSTRESGTDDDDDDDDDDEMEN</sequence>
<organism evidence="6 7">
    <name type="scientific">Spirodela intermedia</name>
    <name type="common">Intermediate duckweed</name>
    <dbReference type="NCBI Taxonomy" id="51605"/>
    <lineage>
        <taxon>Eukaryota</taxon>
        <taxon>Viridiplantae</taxon>
        <taxon>Streptophyta</taxon>
        <taxon>Embryophyta</taxon>
        <taxon>Tracheophyta</taxon>
        <taxon>Spermatophyta</taxon>
        <taxon>Magnoliopsida</taxon>
        <taxon>Liliopsida</taxon>
        <taxon>Araceae</taxon>
        <taxon>Lemnoideae</taxon>
        <taxon>Spirodela</taxon>
    </lineage>
</organism>
<dbReference type="GO" id="GO:0005730">
    <property type="term" value="C:nucleolus"/>
    <property type="evidence" value="ECO:0007669"/>
    <property type="project" value="UniProtKB-SubCell"/>
</dbReference>
<gene>
    <name evidence="6" type="ORF">SI8410_04005814</name>
</gene>
<feature type="compositionally biased region" description="Acidic residues" evidence="4">
    <location>
        <begin position="601"/>
        <end position="620"/>
    </location>
</feature>